<evidence type="ECO:0000313" key="2">
    <source>
        <dbReference type="EMBL" id="MPM20247.1"/>
    </source>
</evidence>
<keyword evidence="1" id="KW-0488">Methylation</keyword>
<comment type="caution">
    <text evidence="2">The sequence shown here is derived from an EMBL/GenBank/DDBJ whole genome shotgun (WGS) entry which is preliminary data.</text>
</comment>
<dbReference type="InterPro" id="IPR000983">
    <property type="entry name" value="Bac_GSPG_pilin"/>
</dbReference>
<evidence type="ECO:0008006" key="3">
    <source>
        <dbReference type="Google" id="ProtNLM"/>
    </source>
</evidence>
<dbReference type="SUPFAM" id="SSF54523">
    <property type="entry name" value="Pili subunits"/>
    <property type="match status" value="1"/>
</dbReference>
<gene>
    <name evidence="2" type="ORF">SDC9_66676</name>
</gene>
<dbReference type="GO" id="GO:0015627">
    <property type="term" value="C:type II protein secretion system complex"/>
    <property type="evidence" value="ECO:0007669"/>
    <property type="project" value="InterPro"/>
</dbReference>
<evidence type="ECO:0000256" key="1">
    <source>
        <dbReference type="ARBA" id="ARBA00022481"/>
    </source>
</evidence>
<dbReference type="EMBL" id="VSSQ01003341">
    <property type="protein sequence ID" value="MPM20247.1"/>
    <property type="molecule type" value="Genomic_DNA"/>
</dbReference>
<organism evidence="2">
    <name type="scientific">bioreactor metagenome</name>
    <dbReference type="NCBI Taxonomy" id="1076179"/>
    <lineage>
        <taxon>unclassified sequences</taxon>
        <taxon>metagenomes</taxon>
        <taxon>ecological metagenomes</taxon>
    </lineage>
</organism>
<proteinExistence type="predicted"/>
<dbReference type="AlphaFoldDB" id="A0A644XWE5"/>
<protein>
    <recommendedName>
        <fullName evidence="3">Type II secretion system protein G</fullName>
    </recommendedName>
</protein>
<dbReference type="PRINTS" id="PR00813">
    <property type="entry name" value="BCTERIALGSPG"/>
</dbReference>
<dbReference type="NCBIfam" id="TIGR02532">
    <property type="entry name" value="IV_pilin_GFxxxE"/>
    <property type="match status" value="1"/>
</dbReference>
<sequence length="220" mass="24489">MKIKAENFTLIELLVVIAIIAILAAMLLPALSASRTQAQLTHCRNLFKQYGTALHMYTADNNEYLGATFPHGGSIYFGSPPKVCFETLYFDYLQSDKKSSQLMVCPLVARDYGSTDVYVKGNCTIGWNCCKMGCSNNGGWHTTRGYRGLARTLAQINDPTLAKVFSDVRTHASVQGKSRSYTYVDGHAGAIDTEPIKPWSDYLTDYGYDEIPVWKWGVLE</sequence>
<accession>A0A644XWE5</accession>
<dbReference type="GO" id="GO:0015628">
    <property type="term" value="P:protein secretion by the type II secretion system"/>
    <property type="evidence" value="ECO:0007669"/>
    <property type="project" value="InterPro"/>
</dbReference>
<name>A0A644XWE5_9ZZZZ</name>
<dbReference type="Gene3D" id="3.30.700.10">
    <property type="entry name" value="Glycoprotein, Type 4 Pilin"/>
    <property type="match status" value="1"/>
</dbReference>
<dbReference type="PANTHER" id="PTHR30093">
    <property type="entry name" value="GENERAL SECRETION PATHWAY PROTEIN G"/>
    <property type="match status" value="1"/>
</dbReference>
<dbReference type="InterPro" id="IPR012902">
    <property type="entry name" value="N_methyl_site"/>
</dbReference>
<dbReference type="InterPro" id="IPR045584">
    <property type="entry name" value="Pilin-like"/>
</dbReference>
<reference evidence="2" key="1">
    <citation type="submission" date="2019-08" db="EMBL/GenBank/DDBJ databases">
        <authorList>
            <person name="Kucharzyk K."/>
            <person name="Murdoch R.W."/>
            <person name="Higgins S."/>
            <person name="Loffler F."/>
        </authorList>
    </citation>
    <scope>NUCLEOTIDE SEQUENCE</scope>
</reference>